<reference evidence="26" key="1">
    <citation type="journal article" date="2019" name="Int. J. Syst. Evol. Microbiol.">
        <title>The Global Catalogue of Microorganisms (GCM) 10K type strain sequencing project: providing services to taxonomists for standard genome sequencing and annotation.</title>
        <authorList>
            <consortium name="The Broad Institute Genomics Platform"/>
            <consortium name="The Broad Institute Genome Sequencing Center for Infectious Disease"/>
            <person name="Wu L."/>
            <person name="Ma J."/>
        </authorList>
    </citation>
    <scope>NUCLEOTIDE SEQUENCE [LARGE SCALE GENOMIC DNA]</scope>
    <source>
        <strain evidence="26">JCM 17805</strain>
    </source>
</reference>
<dbReference type="CDD" id="cd02094">
    <property type="entry name" value="P-type_ATPase_Cu-like"/>
    <property type="match status" value="1"/>
</dbReference>
<protein>
    <recommendedName>
        <fullName evidence="4">Copper-exporting P-type ATPase</fullName>
        <ecNumber evidence="3">7.2.2.8</ecNumber>
    </recommendedName>
    <alternativeName>
        <fullName evidence="20">Copper-exporting P-type ATPase A</fullName>
    </alternativeName>
    <alternativeName>
        <fullName evidence="21">Cu(+)-exporting ATPase</fullName>
    </alternativeName>
</protein>
<dbReference type="InterPro" id="IPR008250">
    <property type="entry name" value="ATPase_P-typ_transduc_dom_A_sf"/>
</dbReference>
<dbReference type="Pfam" id="PF00122">
    <property type="entry name" value="E1-E2_ATPase"/>
    <property type="match status" value="1"/>
</dbReference>
<evidence type="ECO:0000256" key="15">
    <source>
        <dbReference type="ARBA" id="ARBA00022967"/>
    </source>
</evidence>
<evidence type="ECO:0000313" key="26">
    <source>
        <dbReference type="Proteomes" id="UP001500604"/>
    </source>
</evidence>
<keyword evidence="16 23" id="KW-1133">Transmembrane helix</keyword>
<dbReference type="NCBIfam" id="TIGR01494">
    <property type="entry name" value="ATPase_P-type"/>
    <property type="match status" value="1"/>
</dbReference>
<evidence type="ECO:0000256" key="22">
    <source>
        <dbReference type="ARBA" id="ARBA00049289"/>
    </source>
</evidence>
<dbReference type="NCBIfam" id="TIGR00003">
    <property type="entry name" value="copper ion binding protein"/>
    <property type="match status" value="2"/>
</dbReference>
<dbReference type="RefSeq" id="WP_345196361.1">
    <property type="nucleotide sequence ID" value="NZ_BAABFL010000378.1"/>
</dbReference>
<dbReference type="InterPro" id="IPR059000">
    <property type="entry name" value="ATPase_P-type_domA"/>
</dbReference>
<keyword evidence="19 23" id="KW-0472">Membrane</keyword>
<evidence type="ECO:0000256" key="3">
    <source>
        <dbReference type="ARBA" id="ARBA00012517"/>
    </source>
</evidence>
<evidence type="ECO:0000256" key="7">
    <source>
        <dbReference type="ARBA" id="ARBA00022553"/>
    </source>
</evidence>
<evidence type="ECO:0000256" key="1">
    <source>
        <dbReference type="ARBA" id="ARBA00004651"/>
    </source>
</evidence>
<dbReference type="InterPro" id="IPR006121">
    <property type="entry name" value="HMA_dom"/>
</dbReference>
<feature type="transmembrane region" description="Helical" evidence="23">
    <location>
        <begin position="254"/>
        <end position="273"/>
    </location>
</feature>
<keyword evidence="6 23" id="KW-1003">Cell membrane</keyword>
<evidence type="ECO:0000256" key="14">
    <source>
        <dbReference type="ARBA" id="ARBA00022842"/>
    </source>
</evidence>
<dbReference type="Gene3D" id="3.40.1110.10">
    <property type="entry name" value="Calcium-transporting ATPase, cytoplasmic domain N"/>
    <property type="match status" value="1"/>
</dbReference>
<feature type="transmembrane region" description="Helical" evidence="23">
    <location>
        <begin position="190"/>
        <end position="208"/>
    </location>
</feature>
<dbReference type="Gene3D" id="2.70.150.10">
    <property type="entry name" value="Calcium-transporting ATPase, cytoplasmic transduction domain A"/>
    <property type="match status" value="1"/>
</dbReference>
<dbReference type="SUPFAM" id="SSF81665">
    <property type="entry name" value="Calcium ATPase, transmembrane domain M"/>
    <property type="match status" value="1"/>
</dbReference>
<feature type="transmembrane region" description="Helical" evidence="23">
    <location>
        <begin position="229"/>
        <end position="248"/>
    </location>
</feature>
<dbReference type="InterPro" id="IPR023298">
    <property type="entry name" value="ATPase_P-typ_TM_dom_sf"/>
</dbReference>
<dbReference type="InterPro" id="IPR023299">
    <property type="entry name" value="ATPase_P-typ_cyto_dom_N"/>
</dbReference>
<keyword evidence="9 23" id="KW-0479">Metal-binding</keyword>
<feature type="domain" description="HMA" evidence="24">
    <location>
        <begin position="72"/>
        <end position="135"/>
    </location>
</feature>
<dbReference type="Pfam" id="PF00702">
    <property type="entry name" value="Hydrolase"/>
    <property type="match status" value="1"/>
</dbReference>
<dbReference type="PROSITE" id="PS01047">
    <property type="entry name" value="HMA_1"/>
    <property type="match status" value="2"/>
</dbReference>
<evidence type="ECO:0000256" key="16">
    <source>
        <dbReference type="ARBA" id="ARBA00022989"/>
    </source>
</evidence>
<dbReference type="SUPFAM" id="SSF56784">
    <property type="entry name" value="HAD-like"/>
    <property type="match status" value="1"/>
</dbReference>
<dbReference type="EC" id="7.2.2.8" evidence="3"/>
<dbReference type="InterPro" id="IPR001757">
    <property type="entry name" value="P_typ_ATPase"/>
</dbReference>
<sequence>MPKKEQLLALTGVSCAGCVSRIEKALLAVPGVDNVMVNLADRTVQVDGEVSSTTLVEAVASAGYGASPIAAEAFHLAVPGMSCASCVGKIEKALRRVAGVKAVAVNLGEREVTVTGSAGMALLLESLSKIGYPGEVIDSEEQARKKREQQEQQQYRHLLKHMAIALGLGVPLMVWGMVTGEMSVNNSAQQWGWGIVGGLTFLVLWLSGGHFFKGAWQALRHGSATMDSLVALGTGAAWFYSMLVVLFPDLLPAAARHVYFEASAMIIGMINLGQALEIRARGKTSAAIQRLLGLQIKTARIVRDGEERDVPVEQVQVDDIVRVRPGEAIAVDGMVTEGASRVDESMLTGEPVPVMKAAGDAVSAGTMNGNGTLLFRANRVGRDTALARIIAMVRHAQSTKMPVARLADRISSVFVPVVMVIALAAAMVWYFVGPEPAIAHALVVAVTVLIIACPCALGLATPMSVMVAVGKAAEYGMLVRSGEALQKASHLTTVVLDKTGTITEGRPSVTAIVPRQDFTEDQVLALAAGLEQTSEHPLAEAIVEAARGRGLDIAPCEQFEAVTGAGVKGLQGHCSVLLGNARLMQENGVEIAPMASISSELAEKAQTPMYLAVDNQLAGIVSVADPIREDSAAAIERLHALGIKVMMLTGDNAVTAEAVARQVGIDAFHAEVRPEDKEAHIRRLQAEGEVTAMTGDGINDAPALARADVGLAIGAGTDVAIEAADITLMRSSLHSVADAIELSRATLKNIKQNLFGAFIYNTLGIPIAAGVLYPLTGLLLSPVVAGTAMAFSSVTVVSNANRLRLFRPSSDIKS</sequence>
<keyword evidence="18" id="KW-0406">Ion transport</keyword>
<dbReference type="PANTHER" id="PTHR43520:SF6">
    <property type="entry name" value="COPPER-EXPORTING P-TYPE ATPASE"/>
    <property type="match status" value="1"/>
</dbReference>
<keyword evidence="15" id="KW-1278">Translocase</keyword>
<comment type="catalytic activity">
    <reaction evidence="22">
        <text>Cu(+)(in) + ATP + H2O = Cu(+)(out) + ADP + phosphate + H(+)</text>
        <dbReference type="Rhea" id="RHEA:25792"/>
        <dbReference type="ChEBI" id="CHEBI:15377"/>
        <dbReference type="ChEBI" id="CHEBI:15378"/>
        <dbReference type="ChEBI" id="CHEBI:30616"/>
        <dbReference type="ChEBI" id="CHEBI:43474"/>
        <dbReference type="ChEBI" id="CHEBI:49552"/>
        <dbReference type="ChEBI" id="CHEBI:456216"/>
        <dbReference type="EC" id="7.2.2.8"/>
    </reaction>
</comment>
<dbReference type="InterPro" id="IPR017969">
    <property type="entry name" value="Heavy-metal-associated_CS"/>
</dbReference>
<evidence type="ECO:0000313" key="25">
    <source>
        <dbReference type="EMBL" id="GAA4650240.1"/>
    </source>
</evidence>
<feature type="domain" description="HMA" evidence="24">
    <location>
        <begin position="4"/>
        <end position="67"/>
    </location>
</feature>
<evidence type="ECO:0000256" key="11">
    <source>
        <dbReference type="ARBA" id="ARBA00022741"/>
    </source>
</evidence>
<dbReference type="SFLD" id="SFLDF00027">
    <property type="entry name" value="p-type_atpase"/>
    <property type="match status" value="1"/>
</dbReference>
<comment type="similarity">
    <text evidence="2 23">Belongs to the cation transport ATPase (P-type) (TC 3.A.3) family. Type IB subfamily.</text>
</comment>
<dbReference type="Pfam" id="PF00403">
    <property type="entry name" value="HMA"/>
    <property type="match status" value="2"/>
</dbReference>
<evidence type="ECO:0000256" key="5">
    <source>
        <dbReference type="ARBA" id="ARBA00022448"/>
    </source>
</evidence>
<dbReference type="SFLD" id="SFLDS00003">
    <property type="entry name" value="Haloacid_Dehalogenase"/>
    <property type="match status" value="1"/>
</dbReference>
<feature type="transmembrane region" description="Helical" evidence="23">
    <location>
        <begin position="158"/>
        <end position="178"/>
    </location>
</feature>
<evidence type="ECO:0000256" key="4">
    <source>
        <dbReference type="ARBA" id="ARBA00015102"/>
    </source>
</evidence>
<keyword evidence="12" id="KW-0187">Copper transport</keyword>
<evidence type="ECO:0000259" key="24">
    <source>
        <dbReference type="PROSITE" id="PS50846"/>
    </source>
</evidence>
<feature type="transmembrane region" description="Helical" evidence="23">
    <location>
        <begin position="754"/>
        <end position="773"/>
    </location>
</feature>
<organism evidence="25 26">
    <name type="scientific">Kistimonas scapharcae</name>
    <dbReference type="NCBI Taxonomy" id="1036133"/>
    <lineage>
        <taxon>Bacteria</taxon>
        <taxon>Pseudomonadati</taxon>
        <taxon>Pseudomonadota</taxon>
        <taxon>Gammaproteobacteria</taxon>
        <taxon>Oceanospirillales</taxon>
        <taxon>Endozoicomonadaceae</taxon>
        <taxon>Kistimonas</taxon>
    </lineage>
</organism>
<dbReference type="Gene3D" id="3.40.50.1000">
    <property type="entry name" value="HAD superfamily/HAD-like"/>
    <property type="match status" value="1"/>
</dbReference>
<keyword evidence="11 23" id="KW-0547">Nucleotide-binding</keyword>
<keyword evidence="8 23" id="KW-0812">Transmembrane</keyword>
<evidence type="ECO:0000256" key="2">
    <source>
        <dbReference type="ARBA" id="ARBA00006024"/>
    </source>
</evidence>
<dbReference type="PROSITE" id="PS50846">
    <property type="entry name" value="HMA_2"/>
    <property type="match status" value="2"/>
</dbReference>
<evidence type="ECO:0000256" key="17">
    <source>
        <dbReference type="ARBA" id="ARBA00023008"/>
    </source>
</evidence>
<dbReference type="Proteomes" id="UP001500604">
    <property type="component" value="Unassembled WGS sequence"/>
</dbReference>
<dbReference type="NCBIfam" id="TIGR01525">
    <property type="entry name" value="ATPase-IB_hvy"/>
    <property type="match status" value="1"/>
</dbReference>
<dbReference type="InterPro" id="IPR023214">
    <property type="entry name" value="HAD_sf"/>
</dbReference>
<evidence type="ECO:0000256" key="12">
    <source>
        <dbReference type="ARBA" id="ARBA00022796"/>
    </source>
</evidence>
<evidence type="ECO:0000256" key="6">
    <source>
        <dbReference type="ARBA" id="ARBA00022475"/>
    </source>
</evidence>
<dbReference type="PROSITE" id="PS00154">
    <property type="entry name" value="ATPASE_E1_E2"/>
    <property type="match status" value="1"/>
</dbReference>
<dbReference type="InterPro" id="IPR006122">
    <property type="entry name" value="HMA_Cu_ion-bd"/>
</dbReference>
<dbReference type="CDD" id="cd00371">
    <property type="entry name" value="HMA"/>
    <property type="match status" value="2"/>
</dbReference>
<dbReference type="EMBL" id="BAABFL010000378">
    <property type="protein sequence ID" value="GAA4650240.1"/>
    <property type="molecule type" value="Genomic_DNA"/>
</dbReference>
<evidence type="ECO:0000256" key="20">
    <source>
        <dbReference type="ARBA" id="ARBA00029719"/>
    </source>
</evidence>
<dbReference type="InterPro" id="IPR027256">
    <property type="entry name" value="P-typ_ATPase_IB"/>
</dbReference>
<evidence type="ECO:0000256" key="13">
    <source>
        <dbReference type="ARBA" id="ARBA00022840"/>
    </source>
</evidence>
<keyword evidence="13 23" id="KW-0067">ATP-binding</keyword>
<comment type="caution">
    <text evidence="25">The sequence shown here is derived from an EMBL/GenBank/DDBJ whole genome shotgun (WGS) entry which is preliminary data.</text>
</comment>
<evidence type="ECO:0000256" key="23">
    <source>
        <dbReference type="RuleBase" id="RU362081"/>
    </source>
</evidence>
<feature type="transmembrane region" description="Helical" evidence="23">
    <location>
        <begin position="779"/>
        <end position="797"/>
    </location>
</feature>
<evidence type="ECO:0000256" key="10">
    <source>
        <dbReference type="ARBA" id="ARBA00022737"/>
    </source>
</evidence>
<dbReference type="SFLD" id="SFLDG00002">
    <property type="entry name" value="C1.7:_P-type_atpase_like"/>
    <property type="match status" value="1"/>
</dbReference>
<accession>A0ABP8V575</accession>
<evidence type="ECO:0000256" key="19">
    <source>
        <dbReference type="ARBA" id="ARBA00023136"/>
    </source>
</evidence>
<keyword evidence="7" id="KW-0597">Phosphoprotein</keyword>
<dbReference type="PANTHER" id="PTHR43520">
    <property type="entry name" value="ATP7, ISOFORM B"/>
    <property type="match status" value="1"/>
</dbReference>
<dbReference type="InterPro" id="IPR036163">
    <property type="entry name" value="HMA_dom_sf"/>
</dbReference>
<gene>
    <name evidence="25" type="ORF">GCM10023116_25230</name>
</gene>
<evidence type="ECO:0000256" key="9">
    <source>
        <dbReference type="ARBA" id="ARBA00022723"/>
    </source>
</evidence>
<keyword evidence="10" id="KW-0677">Repeat</keyword>
<keyword evidence="26" id="KW-1185">Reference proteome</keyword>
<comment type="subcellular location">
    <subcellularLocation>
        <location evidence="1">Cell membrane</location>
        <topology evidence="1">Multi-pass membrane protein</topology>
    </subcellularLocation>
</comment>
<keyword evidence="17" id="KW-0186">Copper</keyword>
<dbReference type="InterPro" id="IPR036412">
    <property type="entry name" value="HAD-like_sf"/>
</dbReference>
<dbReference type="NCBIfam" id="TIGR01511">
    <property type="entry name" value="ATPase-IB1_Cu"/>
    <property type="match status" value="1"/>
</dbReference>
<proteinExistence type="inferred from homology"/>
<dbReference type="SUPFAM" id="SSF55008">
    <property type="entry name" value="HMA, heavy metal-associated domain"/>
    <property type="match status" value="2"/>
</dbReference>
<feature type="transmembrane region" description="Helical" evidence="23">
    <location>
        <begin position="410"/>
        <end position="432"/>
    </location>
</feature>
<keyword evidence="5" id="KW-0813">Transport</keyword>
<evidence type="ECO:0000256" key="21">
    <source>
        <dbReference type="ARBA" id="ARBA00033239"/>
    </source>
</evidence>
<evidence type="ECO:0000256" key="8">
    <source>
        <dbReference type="ARBA" id="ARBA00022692"/>
    </source>
</evidence>
<feature type="transmembrane region" description="Helical" evidence="23">
    <location>
        <begin position="438"/>
        <end position="461"/>
    </location>
</feature>
<dbReference type="SUPFAM" id="SSF81653">
    <property type="entry name" value="Calcium ATPase, transduction domain A"/>
    <property type="match status" value="1"/>
</dbReference>
<dbReference type="PRINTS" id="PR00943">
    <property type="entry name" value="CUATPASE"/>
</dbReference>
<evidence type="ECO:0000256" key="18">
    <source>
        <dbReference type="ARBA" id="ARBA00023065"/>
    </source>
</evidence>
<dbReference type="InterPro" id="IPR044492">
    <property type="entry name" value="P_typ_ATPase_HD_dom"/>
</dbReference>
<name>A0ABP8V575_9GAMM</name>
<dbReference type="Gene3D" id="3.30.70.100">
    <property type="match status" value="2"/>
</dbReference>
<dbReference type="PRINTS" id="PR00119">
    <property type="entry name" value="CATATPASE"/>
</dbReference>
<keyword evidence="14" id="KW-0460">Magnesium</keyword>
<dbReference type="InterPro" id="IPR018303">
    <property type="entry name" value="ATPase_P-typ_P_site"/>
</dbReference>